<feature type="transmembrane region" description="Helical" evidence="5">
    <location>
        <begin position="38"/>
        <end position="62"/>
    </location>
</feature>
<feature type="transmembrane region" description="Helical" evidence="5">
    <location>
        <begin position="391"/>
        <end position="413"/>
    </location>
</feature>
<feature type="transmembrane region" description="Helical" evidence="5">
    <location>
        <begin position="336"/>
        <end position="358"/>
    </location>
</feature>
<dbReference type="Pfam" id="PF00083">
    <property type="entry name" value="Sugar_tr"/>
    <property type="match status" value="1"/>
</dbReference>
<comment type="subcellular location">
    <subcellularLocation>
        <location evidence="1">Membrane</location>
        <topology evidence="1">Multi-pass membrane protein</topology>
    </subcellularLocation>
</comment>
<feature type="transmembrane region" description="Helical" evidence="5">
    <location>
        <begin position="365"/>
        <end position="385"/>
    </location>
</feature>
<evidence type="ECO:0000313" key="8">
    <source>
        <dbReference type="Proteomes" id="UP001154114"/>
    </source>
</evidence>
<feature type="transmembrane region" description="Helical" evidence="5">
    <location>
        <begin position="222"/>
        <end position="240"/>
    </location>
</feature>
<sequence length="502" mass="55948">MYYIQALGEAFWELLGYGSAAKVDLITKMLGTFGKFHFALLILLCISKFPIAFHQMAIIFLAPKVVYTCEGETNACPCPNPVYDRSIFTDTIVMKWDLICEKKPLISLSQTIFQLGTLIGSVVFGMASDRFGRRKPMIFAIVVQSAFGFLAASIETFWTFNFVRFIVGLSVGGTMVIGFVILMEYTAQQHREIISAIYQVPFNLGHTLIPVFSYFFRDYRHFQMAGSTSTLICLLYFCFLPETARWLIAMKQTERAINVLTTLAKINGRPTANIRTDVLTYQLQAERNKLKKGDITDLFRTPNLRKNILCCSFNWFSCSYCFYGVSQYIGQLSGNAFINVAASAIVALLGTLSSVPLMRSMGRRTILLLCHLISSLCLFFLAILPSKSGDMSIICACAGTVTSFIVFLVVYLYTSELFPTVVRNAAMGFCSMVARIGSMIAPFIIDLQAIKPWLAPVGFALVPLACFFITLKLPETKGCQLTTTIAEGEEFGKKKPKKGEKV</sequence>
<evidence type="ECO:0000313" key="7">
    <source>
        <dbReference type="EMBL" id="CAH0586904.1"/>
    </source>
</evidence>
<reference evidence="7" key="1">
    <citation type="submission" date="2021-12" db="EMBL/GenBank/DDBJ databases">
        <authorList>
            <person name="King R."/>
        </authorList>
    </citation>
    <scope>NUCLEOTIDE SEQUENCE</scope>
</reference>
<dbReference type="Gene3D" id="1.20.1250.20">
    <property type="entry name" value="MFS general substrate transporter like domains"/>
    <property type="match status" value="1"/>
</dbReference>
<evidence type="ECO:0000256" key="4">
    <source>
        <dbReference type="ARBA" id="ARBA00023136"/>
    </source>
</evidence>
<feature type="transmembrane region" description="Helical" evidence="5">
    <location>
        <begin position="105"/>
        <end position="126"/>
    </location>
</feature>
<feature type="domain" description="Major facilitator superfamily (MFS) profile" evidence="6">
    <location>
        <begin position="40"/>
        <end position="477"/>
    </location>
</feature>
<evidence type="ECO:0000256" key="3">
    <source>
        <dbReference type="ARBA" id="ARBA00022989"/>
    </source>
</evidence>
<feature type="transmembrane region" description="Helical" evidence="5">
    <location>
        <begin position="425"/>
        <end position="447"/>
    </location>
</feature>
<proteinExistence type="predicted"/>
<gene>
    <name evidence="7" type="ORF">CINC_LOCUS3397</name>
</gene>
<keyword evidence="3 5" id="KW-1133">Transmembrane helix</keyword>
<feature type="transmembrane region" description="Helical" evidence="5">
    <location>
        <begin position="165"/>
        <end position="185"/>
    </location>
</feature>
<organism evidence="7 8">
    <name type="scientific">Chrysodeixis includens</name>
    <name type="common">Soybean looper</name>
    <name type="synonym">Pseudoplusia includens</name>
    <dbReference type="NCBI Taxonomy" id="689277"/>
    <lineage>
        <taxon>Eukaryota</taxon>
        <taxon>Metazoa</taxon>
        <taxon>Ecdysozoa</taxon>
        <taxon>Arthropoda</taxon>
        <taxon>Hexapoda</taxon>
        <taxon>Insecta</taxon>
        <taxon>Pterygota</taxon>
        <taxon>Neoptera</taxon>
        <taxon>Endopterygota</taxon>
        <taxon>Lepidoptera</taxon>
        <taxon>Glossata</taxon>
        <taxon>Ditrysia</taxon>
        <taxon>Noctuoidea</taxon>
        <taxon>Noctuidae</taxon>
        <taxon>Plusiinae</taxon>
        <taxon>Chrysodeixis</taxon>
    </lineage>
</organism>
<dbReference type="PANTHER" id="PTHR24064">
    <property type="entry name" value="SOLUTE CARRIER FAMILY 22 MEMBER"/>
    <property type="match status" value="1"/>
</dbReference>
<dbReference type="EMBL" id="LR824018">
    <property type="protein sequence ID" value="CAH0586904.1"/>
    <property type="molecule type" value="Genomic_DNA"/>
</dbReference>
<keyword evidence="8" id="KW-1185">Reference proteome</keyword>
<dbReference type="InterPro" id="IPR005829">
    <property type="entry name" value="Sugar_transporter_CS"/>
</dbReference>
<feature type="transmembrane region" description="Helical" evidence="5">
    <location>
        <begin position="453"/>
        <end position="471"/>
    </location>
</feature>
<dbReference type="AlphaFoldDB" id="A0A9P0BQ27"/>
<evidence type="ECO:0000256" key="2">
    <source>
        <dbReference type="ARBA" id="ARBA00022692"/>
    </source>
</evidence>
<dbReference type="SUPFAM" id="SSF103473">
    <property type="entry name" value="MFS general substrate transporter"/>
    <property type="match status" value="1"/>
</dbReference>
<keyword evidence="2 5" id="KW-0812">Transmembrane</keyword>
<dbReference type="InterPro" id="IPR036259">
    <property type="entry name" value="MFS_trans_sf"/>
</dbReference>
<evidence type="ECO:0000256" key="5">
    <source>
        <dbReference type="SAM" id="Phobius"/>
    </source>
</evidence>
<dbReference type="Proteomes" id="UP001154114">
    <property type="component" value="Chromosome 15"/>
</dbReference>
<dbReference type="InterPro" id="IPR020846">
    <property type="entry name" value="MFS_dom"/>
</dbReference>
<dbReference type="CDD" id="cd17317">
    <property type="entry name" value="MFS_SLC22"/>
    <property type="match status" value="1"/>
</dbReference>
<dbReference type="PROSITE" id="PS50850">
    <property type="entry name" value="MFS"/>
    <property type="match status" value="1"/>
</dbReference>
<dbReference type="GO" id="GO:0022857">
    <property type="term" value="F:transmembrane transporter activity"/>
    <property type="evidence" value="ECO:0007669"/>
    <property type="project" value="InterPro"/>
</dbReference>
<keyword evidence="4 5" id="KW-0472">Membrane</keyword>
<feature type="transmembrane region" description="Helical" evidence="5">
    <location>
        <begin position="308"/>
        <end position="330"/>
    </location>
</feature>
<dbReference type="OrthoDB" id="5296287at2759"/>
<feature type="transmembrane region" description="Helical" evidence="5">
    <location>
        <begin position="138"/>
        <end position="159"/>
    </location>
</feature>
<accession>A0A9P0BQ27</accession>
<protein>
    <recommendedName>
        <fullName evidence="6">Major facilitator superfamily (MFS) profile domain-containing protein</fullName>
    </recommendedName>
</protein>
<evidence type="ECO:0000256" key="1">
    <source>
        <dbReference type="ARBA" id="ARBA00004141"/>
    </source>
</evidence>
<feature type="transmembrane region" description="Helical" evidence="5">
    <location>
        <begin position="197"/>
        <end position="216"/>
    </location>
</feature>
<dbReference type="GO" id="GO:0016020">
    <property type="term" value="C:membrane"/>
    <property type="evidence" value="ECO:0007669"/>
    <property type="project" value="UniProtKB-SubCell"/>
</dbReference>
<dbReference type="InterPro" id="IPR005828">
    <property type="entry name" value="MFS_sugar_transport-like"/>
</dbReference>
<dbReference type="PROSITE" id="PS00217">
    <property type="entry name" value="SUGAR_TRANSPORT_2"/>
    <property type="match status" value="1"/>
</dbReference>
<evidence type="ECO:0000259" key="6">
    <source>
        <dbReference type="PROSITE" id="PS50850"/>
    </source>
</evidence>
<name>A0A9P0BQ27_CHRIL</name>